<dbReference type="EMBL" id="JAYWIO010000004">
    <property type="protein sequence ID" value="KAK7266788.1"/>
    <property type="molecule type" value="Genomic_DNA"/>
</dbReference>
<evidence type="ECO:0000313" key="1">
    <source>
        <dbReference type="EMBL" id="KAK7266788.1"/>
    </source>
</evidence>
<reference evidence="1 2" key="1">
    <citation type="submission" date="2024-01" db="EMBL/GenBank/DDBJ databases">
        <title>The genomes of 5 underutilized Papilionoideae crops provide insights into root nodulation and disease resistanc.</title>
        <authorList>
            <person name="Yuan L."/>
        </authorList>
    </citation>
    <scope>NUCLEOTIDE SEQUENCE [LARGE SCALE GENOMIC DNA]</scope>
    <source>
        <strain evidence="1">ZHUSHIDOU_FW_LH</strain>
        <tissue evidence="1">Leaf</tissue>
    </source>
</reference>
<evidence type="ECO:0000313" key="2">
    <source>
        <dbReference type="Proteomes" id="UP001372338"/>
    </source>
</evidence>
<comment type="caution">
    <text evidence="1">The sequence shown here is derived from an EMBL/GenBank/DDBJ whole genome shotgun (WGS) entry which is preliminary data.</text>
</comment>
<organism evidence="1 2">
    <name type="scientific">Crotalaria pallida</name>
    <name type="common">Smooth rattlebox</name>
    <name type="synonym">Crotalaria striata</name>
    <dbReference type="NCBI Taxonomy" id="3830"/>
    <lineage>
        <taxon>Eukaryota</taxon>
        <taxon>Viridiplantae</taxon>
        <taxon>Streptophyta</taxon>
        <taxon>Embryophyta</taxon>
        <taxon>Tracheophyta</taxon>
        <taxon>Spermatophyta</taxon>
        <taxon>Magnoliopsida</taxon>
        <taxon>eudicotyledons</taxon>
        <taxon>Gunneridae</taxon>
        <taxon>Pentapetalae</taxon>
        <taxon>rosids</taxon>
        <taxon>fabids</taxon>
        <taxon>Fabales</taxon>
        <taxon>Fabaceae</taxon>
        <taxon>Papilionoideae</taxon>
        <taxon>50 kb inversion clade</taxon>
        <taxon>genistoids sensu lato</taxon>
        <taxon>core genistoids</taxon>
        <taxon>Crotalarieae</taxon>
        <taxon>Crotalaria</taxon>
    </lineage>
</organism>
<keyword evidence="2" id="KW-1185">Reference proteome</keyword>
<proteinExistence type="predicted"/>
<gene>
    <name evidence="1" type="ORF">RIF29_19443</name>
</gene>
<sequence length="155" mass="18205">MNTLMIAKTCRQLHREKERFEICEEKAKKLKGTLLPQEFFKSKEMEVVHKKMMEKYDVENKKVQTKIEDGIQDGGEASGNGGVVVGDTKAEKFMDFLSTDIAEKGDQFPSWNEFRFQAEQNFDYYYPFWETQDGAYSFWNVEPSTNDWAISLWQL</sequence>
<dbReference type="AlphaFoldDB" id="A0AAN9F3J4"/>
<name>A0AAN9F3J4_CROPI</name>
<accession>A0AAN9F3J4</accession>
<dbReference type="Proteomes" id="UP001372338">
    <property type="component" value="Unassembled WGS sequence"/>
</dbReference>
<protein>
    <submittedName>
        <fullName evidence="1">Uncharacterized protein</fullName>
    </submittedName>
</protein>